<dbReference type="Proteomes" id="UP000246004">
    <property type="component" value="Unassembled WGS sequence"/>
</dbReference>
<keyword evidence="3" id="KW-1185">Reference proteome</keyword>
<accession>A0A2A2HF69</accession>
<name>A0A2A2HF69_9EURY</name>
<organism evidence="1 3">
    <name type="scientific">Methanosphaera cuniculi</name>
    <dbReference type="NCBI Taxonomy" id="1077256"/>
    <lineage>
        <taxon>Archaea</taxon>
        <taxon>Methanobacteriati</taxon>
        <taxon>Methanobacteriota</taxon>
        <taxon>Methanomada group</taxon>
        <taxon>Methanobacteria</taxon>
        <taxon>Methanobacteriales</taxon>
        <taxon>Methanobacteriaceae</taxon>
        <taxon>Methanosphaera</taxon>
    </lineage>
</organism>
<reference evidence="2 4" key="1">
    <citation type="submission" date="2016-04" db="EMBL/GenBank/DDBJ databases">
        <title>Genome sequence of Methanosphaera cuniculi DSM 4103.</title>
        <authorList>
            <person name="Poehlein A."/>
            <person name="Seedorf H."/>
            <person name="Daniel R."/>
        </authorList>
    </citation>
    <scope>NUCLEOTIDE SEQUENCE [LARGE SCALE GENOMIC DNA]</scope>
    <source>
        <strain evidence="2 4">DSM 4103</strain>
    </source>
</reference>
<reference evidence="1 3" key="2">
    <citation type="journal article" date="2017" name="BMC Genomics">
        <title>Genomic analysis of methanogenic archaea reveals a shift towards energy conservation.</title>
        <authorList>
            <person name="Gilmore S.P."/>
            <person name="Henske J.K."/>
            <person name="Sexton J.A."/>
            <person name="Solomon K.V."/>
            <person name="Seppala S."/>
            <person name="Yoo J.I."/>
            <person name="Huyett L.M."/>
            <person name="Pressman A."/>
            <person name="Cogan J.Z."/>
            <person name="Kivenson V."/>
            <person name="Peng X."/>
            <person name="Tan Y."/>
            <person name="Valentine D.L."/>
            <person name="O'Malley M.A."/>
        </authorList>
    </citation>
    <scope>NUCLEOTIDE SEQUENCE [LARGE SCALE GENOMIC DNA]</scope>
    <source>
        <strain evidence="1 3">1R-7</strain>
    </source>
</reference>
<dbReference type="RefSeq" id="WP_095607982.1">
    <property type="nucleotide sequence ID" value="NZ_LMVN01000002.1"/>
</dbReference>
<gene>
    <name evidence="1" type="ORF">ASJ82_01055</name>
    <name evidence="2" type="ORF">MSCUN_11000</name>
</gene>
<dbReference type="OrthoDB" id="84321at2157"/>
<evidence type="ECO:0000313" key="3">
    <source>
        <dbReference type="Proteomes" id="UP000217528"/>
    </source>
</evidence>
<sequence length="116" mass="14078">MTSQKNNKNLYITNKNGKYCVYKNLNGKTHYYGAYKTLEEAKKTRTYIIMHQWKKPPVKENPDKHIYPYKKNKYRIIKQINGKAHDFGIYNTLEEARKERDLLIHSNWEYDYIDLL</sequence>
<comment type="caution">
    <text evidence="1">The sequence shown here is derived from an EMBL/GenBank/DDBJ whole genome shotgun (WGS) entry which is preliminary data.</text>
</comment>
<dbReference type="EMBL" id="LWMS01000031">
    <property type="protein sequence ID" value="PWL08169.1"/>
    <property type="molecule type" value="Genomic_DNA"/>
</dbReference>
<dbReference type="Proteomes" id="UP000217528">
    <property type="component" value="Unassembled WGS sequence"/>
</dbReference>
<evidence type="ECO:0000313" key="4">
    <source>
        <dbReference type="Proteomes" id="UP000246004"/>
    </source>
</evidence>
<dbReference type="EMBL" id="LMVN01000002">
    <property type="protein sequence ID" value="PAV08082.1"/>
    <property type="molecule type" value="Genomic_DNA"/>
</dbReference>
<proteinExistence type="predicted"/>
<evidence type="ECO:0000313" key="2">
    <source>
        <dbReference type="EMBL" id="PWL08169.1"/>
    </source>
</evidence>
<evidence type="ECO:0000313" key="1">
    <source>
        <dbReference type="EMBL" id="PAV08082.1"/>
    </source>
</evidence>
<dbReference type="AlphaFoldDB" id="A0A2A2HF69"/>
<protein>
    <submittedName>
        <fullName evidence="1">Uncharacterized protein</fullName>
    </submittedName>
</protein>